<dbReference type="Gene3D" id="1.10.10.10">
    <property type="entry name" value="Winged helix-like DNA-binding domain superfamily/Winged helix DNA-binding domain"/>
    <property type="match status" value="1"/>
</dbReference>
<keyword evidence="2 5" id="KW-0238">DNA-binding</keyword>
<dbReference type="Proteomes" id="UP000295416">
    <property type="component" value="Unassembled WGS sequence"/>
</dbReference>
<dbReference type="PANTHER" id="PTHR42756:SF1">
    <property type="entry name" value="TRANSCRIPTIONAL REPRESSOR OF EMRAB OPERON"/>
    <property type="match status" value="1"/>
</dbReference>
<dbReference type="GO" id="GO:0003700">
    <property type="term" value="F:DNA-binding transcription factor activity"/>
    <property type="evidence" value="ECO:0007669"/>
    <property type="project" value="InterPro"/>
</dbReference>
<dbReference type="PROSITE" id="PS50995">
    <property type="entry name" value="HTH_MARR_2"/>
    <property type="match status" value="1"/>
</dbReference>
<evidence type="ECO:0000256" key="2">
    <source>
        <dbReference type="ARBA" id="ARBA00023125"/>
    </source>
</evidence>
<dbReference type="PRINTS" id="PR00598">
    <property type="entry name" value="HTHMARR"/>
</dbReference>
<dbReference type="EMBL" id="SLXK01000052">
    <property type="protein sequence ID" value="TCP20350.1"/>
    <property type="molecule type" value="Genomic_DNA"/>
</dbReference>
<dbReference type="InterPro" id="IPR036388">
    <property type="entry name" value="WH-like_DNA-bd_sf"/>
</dbReference>
<dbReference type="InterPro" id="IPR036390">
    <property type="entry name" value="WH_DNA-bd_sf"/>
</dbReference>
<protein>
    <submittedName>
        <fullName evidence="5">DNA-binding MarR family transcriptional regulator</fullName>
    </submittedName>
</protein>
<dbReference type="SUPFAM" id="SSF46785">
    <property type="entry name" value="Winged helix' DNA-binding domain"/>
    <property type="match status" value="1"/>
</dbReference>
<evidence type="ECO:0000256" key="1">
    <source>
        <dbReference type="ARBA" id="ARBA00023015"/>
    </source>
</evidence>
<dbReference type="PANTHER" id="PTHR42756">
    <property type="entry name" value="TRANSCRIPTIONAL REGULATOR, MARR"/>
    <property type="match status" value="1"/>
</dbReference>
<dbReference type="InterPro" id="IPR000835">
    <property type="entry name" value="HTH_MarR-typ"/>
</dbReference>
<gene>
    <name evidence="5" type="ORF">EV207_15224</name>
</gene>
<evidence type="ECO:0000313" key="5">
    <source>
        <dbReference type="EMBL" id="TCP20350.1"/>
    </source>
</evidence>
<dbReference type="GO" id="GO:0046914">
    <property type="term" value="F:transition metal ion binding"/>
    <property type="evidence" value="ECO:0007669"/>
    <property type="project" value="InterPro"/>
</dbReference>
<dbReference type="InterPro" id="IPR022689">
    <property type="entry name" value="Iron_dep_repressor"/>
</dbReference>
<dbReference type="SMART" id="SM00529">
    <property type="entry name" value="HTH_DTXR"/>
    <property type="match status" value="1"/>
</dbReference>
<dbReference type="GO" id="GO:0003677">
    <property type="term" value="F:DNA binding"/>
    <property type="evidence" value="ECO:0007669"/>
    <property type="project" value="UniProtKB-KW"/>
</dbReference>
<sequence length="156" mass="17775">MGDHENNTVRRLLQAFMTFRKAAWKPSPVAGCKMSGLMVLFVIKKGTTPDKIGMKASEISRILKVTSPTVTQMIKNLEASGLVERRTNPEDRRETAIRLTEKGEKVRKKMEVKVMASFKGLVDYLGEEESNHLTDLLTKVYDYFDSRDMESEVDRT</sequence>
<name>A0A4R2NGC7_9BACL</name>
<keyword evidence="1" id="KW-0805">Transcription regulation</keyword>
<comment type="caution">
    <text evidence="5">The sequence shown here is derived from an EMBL/GenBank/DDBJ whole genome shotgun (WGS) entry which is preliminary data.</text>
</comment>
<dbReference type="InterPro" id="IPR011991">
    <property type="entry name" value="ArsR-like_HTH"/>
</dbReference>
<evidence type="ECO:0000313" key="6">
    <source>
        <dbReference type="Proteomes" id="UP000295416"/>
    </source>
</evidence>
<organism evidence="5 6">
    <name type="scientific">Scopulibacillus darangshiensis</name>
    <dbReference type="NCBI Taxonomy" id="442528"/>
    <lineage>
        <taxon>Bacteria</taxon>
        <taxon>Bacillati</taxon>
        <taxon>Bacillota</taxon>
        <taxon>Bacilli</taxon>
        <taxon>Bacillales</taxon>
        <taxon>Sporolactobacillaceae</taxon>
        <taxon>Scopulibacillus</taxon>
    </lineage>
</organism>
<feature type="domain" description="HTH marR-type" evidence="4">
    <location>
        <begin position="5"/>
        <end position="142"/>
    </location>
</feature>
<reference evidence="5 6" key="1">
    <citation type="submission" date="2019-03" db="EMBL/GenBank/DDBJ databases">
        <title>Genomic Encyclopedia of Type Strains, Phase IV (KMG-IV): sequencing the most valuable type-strain genomes for metagenomic binning, comparative biology and taxonomic classification.</title>
        <authorList>
            <person name="Goeker M."/>
        </authorList>
    </citation>
    <scope>NUCLEOTIDE SEQUENCE [LARGE SCALE GENOMIC DNA]</scope>
    <source>
        <strain evidence="5 6">DSM 19377</strain>
    </source>
</reference>
<keyword evidence="3" id="KW-0804">Transcription</keyword>
<proteinExistence type="predicted"/>
<dbReference type="Pfam" id="PF01047">
    <property type="entry name" value="MarR"/>
    <property type="match status" value="1"/>
</dbReference>
<dbReference type="RefSeq" id="WP_243647185.1">
    <property type="nucleotide sequence ID" value="NZ_SLXK01000052.1"/>
</dbReference>
<dbReference type="SMART" id="SM00347">
    <property type="entry name" value="HTH_MARR"/>
    <property type="match status" value="1"/>
</dbReference>
<accession>A0A4R2NGC7</accession>
<evidence type="ECO:0000259" key="4">
    <source>
        <dbReference type="PROSITE" id="PS50995"/>
    </source>
</evidence>
<dbReference type="CDD" id="cd00090">
    <property type="entry name" value="HTH_ARSR"/>
    <property type="match status" value="1"/>
</dbReference>
<dbReference type="AlphaFoldDB" id="A0A4R2NGC7"/>
<keyword evidence="6" id="KW-1185">Reference proteome</keyword>
<evidence type="ECO:0000256" key="3">
    <source>
        <dbReference type="ARBA" id="ARBA00023163"/>
    </source>
</evidence>